<evidence type="ECO:0000313" key="4">
    <source>
        <dbReference type="Proteomes" id="UP000192257"/>
    </source>
</evidence>
<name>A0A1X0NGL9_9TRYP</name>
<keyword evidence="4" id="KW-1185">Reference proteome</keyword>
<dbReference type="AlphaFoldDB" id="A0A1X0NGL9"/>
<feature type="chain" id="PRO_5012077687" description="Mucin TcMUCII" evidence="2">
    <location>
        <begin position="29"/>
        <end position="352"/>
    </location>
</feature>
<reference evidence="3 4" key="1">
    <citation type="submission" date="2017-03" db="EMBL/GenBank/DDBJ databases">
        <title>An alternative strategy for trypanosome survival in the mammalian bloodstream revealed through genome and transcriptome analysis of the ubiquitous bovine parasite Trypanosoma (Megatrypanum) theileri.</title>
        <authorList>
            <person name="Kelly S."/>
            <person name="Ivens A."/>
            <person name="Mott A."/>
            <person name="O'Neill E."/>
            <person name="Emms D."/>
            <person name="Macleod O."/>
            <person name="Voorheis P."/>
            <person name="Matthews J."/>
            <person name="Matthews K."/>
            <person name="Carrington M."/>
        </authorList>
    </citation>
    <scope>NUCLEOTIDE SEQUENCE [LARGE SCALE GENOMIC DNA]</scope>
    <source>
        <strain evidence="3">Edinburgh</strain>
    </source>
</reference>
<accession>A0A1X0NGL9</accession>
<dbReference type="Proteomes" id="UP000192257">
    <property type="component" value="Unassembled WGS sequence"/>
</dbReference>
<feature type="compositionally biased region" description="Basic and acidic residues" evidence="1">
    <location>
        <begin position="217"/>
        <end position="231"/>
    </location>
</feature>
<feature type="compositionally biased region" description="Low complexity" evidence="1">
    <location>
        <begin position="263"/>
        <end position="278"/>
    </location>
</feature>
<feature type="compositionally biased region" description="Polar residues" evidence="1">
    <location>
        <begin position="246"/>
        <end position="262"/>
    </location>
</feature>
<feature type="region of interest" description="Disordered" evidence="1">
    <location>
        <begin position="136"/>
        <end position="328"/>
    </location>
</feature>
<feature type="signal peptide" evidence="2">
    <location>
        <begin position="1"/>
        <end position="28"/>
    </location>
</feature>
<proteinExistence type="predicted"/>
<evidence type="ECO:0000256" key="2">
    <source>
        <dbReference type="SAM" id="SignalP"/>
    </source>
</evidence>
<evidence type="ECO:0000256" key="1">
    <source>
        <dbReference type="SAM" id="MobiDB-lite"/>
    </source>
</evidence>
<gene>
    <name evidence="3" type="ORF">TM35_000531080</name>
</gene>
<keyword evidence="2" id="KW-0732">Signal</keyword>
<sequence>MTKAVMVRCYLLCLLTLTLCCACGLVWADSPKASNALIKPSTIGVPSLVHHAIPALLIPSNDKECNLRRDVGLDVDDDEEGAEENDDDEEVDLKTRDPASGASCSTDTDGRNCASGGHAVSRSLTEEAVHAAIIPQGGQHQQSPHSPPHPLHEPERGVPCTPNSSASCPLPKPPEKPLPSVLKEPEPNVPLGSVEAHPREDKPGTPAIVDDASTSSPKEDRQGMNGDKGEVDVAASAPEAEGTTGRGSNSTADNQGTAGKQPSHSSSVNSDTVNTSGSEATTAGSGITPSESTNTQEGNVGNTETTTTTTTLPPELTNNKKGDADSSSSISSSVWVCVPLLIVVTLACILVC</sequence>
<evidence type="ECO:0008006" key="5">
    <source>
        <dbReference type="Google" id="ProtNLM"/>
    </source>
</evidence>
<dbReference type="RefSeq" id="XP_028877990.1">
    <property type="nucleotide sequence ID" value="XM_029030693.1"/>
</dbReference>
<dbReference type="GeneID" id="39990473"/>
<feature type="compositionally biased region" description="Acidic residues" evidence="1">
    <location>
        <begin position="73"/>
        <end position="91"/>
    </location>
</feature>
<feature type="compositionally biased region" description="Polar residues" evidence="1">
    <location>
        <begin position="279"/>
        <end position="292"/>
    </location>
</feature>
<protein>
    <recommendedName>
        <fullName evidence="5">Mucin TcMUCII</fullName>
    </recommendedName>
</protein>
<feature type="compositionally biased region" description="Low complexity" evidence="1">
    <location>
        <begin position="293"/>
        <end position="317"/>
    </location>
</feature>
<feature type="region of interest" description="Disordered" evidence="1">
    <location>
        <begin position="73"/>
        <end position="118"/>
    </location>
</feature>
<dbReference type="EMBL" id="NBCO01000053">
    <property type="protein sequence ID" value="ORC83924.1"/>
    <property type="molecule type" value="Genomic_DNA"/>
</dbReference>
<evidence type="ECO:0000313" key="3">
    <source>
        <dbReference type="EMBL" id="ORC83924.1"/>
    </source>
</evidence>
<organism evidence="3 4">
    <name type="scientific">Trypanosoma theileri</name>
    <dbReference type="NCBI Taxonomy" id="67003"/>
    <lineage>
        <taxon>Eukaryota</taxon>
        <taxon>Discoba</taxon>
        <taxon>Euglenozoa</taxon>
        <taxon>Kinetoplastea</taxon>
        <taxon>Metakinetoplastina</taxon>
        <taxon>Trypanosomatida</taxon>
        <taxon>Trypanosomatidae</taxon>
        <taxon>Trypanosoma</taxon>
    </lineage>
</organism>
<comment type="caution">
    <text evidence="3">The sequence shown here is derived from an EMBL/GenBank/DDBJ whole genome shotgun (WGS) entry which is preliminary data.</text>
</comment>
<dbReference type="VEuPathDB" id="TriTrypDB:TM35_000531080"/>